<dbReference type="FunCoup" id="Q23QB7">
    <property type="interactions" value="9"/>
</dbReference>
<evidence type="ECO:0000313" key="2">
    <source>
        <dbReference type="EMBL" id="EAR98667.2"/>
    </source>
</evidence>
<reference evidence="3" key="1">
    <citation type="journal article" date="2006" name="PLoS Biol.">
        <title>Macronuclear genome sequence of the ciliate Tetrahymena thermophila, a model eukaryote.</title>
        <authorList>
            <person name="Eisen J.A."/>
            <person name="Coyne R.S."/>
            <person name="Wu M."/>
            <person name="Wu D."/>
            <person name="Thiagarajan M."/>
            <person name="Wortman J.R."/>
            <person name="Badger J.H."/>
            <person name="Ren Q."/>
            <person name="Amedeo P."/>
            <person name="Jones K.M."/>
            <person name="Tallon L.J."/>
            <person name="Delcher A.L."/>
            <person name="Salzberg S.L."/>
            <person name="Silva J.C."/>
            <person name="Haas B.J."/>
            <person name="Majoros W.H."/>
            <person name="Farzad M."/>
            <person name="Carlton J.M."/>
            <person name="Smith R.K. Jr."/>
            <person name="Garg J."/>
            <person name="Pearlman R.E."/>
            <person name="Karrer K.M."/>
            <person name="Sun L."/>
            <person name="Manning G."/>
            <person name="Elde N.C."/>
            <person name="Turkewitz A.P."/>
            <person name="Asai D.J."/>
            <person name="Wilkes D.E."/>
            <person name="Wang Y."/>
            <person name="Cai H."/>
            <person name="Collins K."/>
            <person name="Stewart B.A."/>
            <person name="Lee S.R."/>
            <person name="Wilamowska K."/>
            <person name="Weinberg Z."/>
            <person name="Ruzzo W.L."/>
            <person name="Wloga D."/>
            <person name="Gaertig J."/>
            <person name="Frankel J."/>
            <person name="Tsao C.-C."/>
            <person name="Gorovsky M.A."/>
            <person name="Keeling P.J."/>
            <person name="Waller R.F."/>
            <person name="Patron N.J."/>
            <person name="Cherry J.M."/>
            <person name="Stover N.A."/>
            <person name="Krieger C.J."/>
            <person name="del Toro C."/>
            <person name="Ryder H.F."/>
            <person name="Williamson S.C."/>
            <person name="Barbeau R.A."/>
            <person name="Hamilton E.P."/>
            <person name="Orias E."/>
        </authorList>
    </citation>
    <scope>NUCLEOTIDE SEQUENCE [LARGE SCALE GENOMIC DNA]</scope>
    <source>
        <strain evidence="3">SB210</strain>
    </source>
</reference>
<dbReference type="KEGG" id="tet:TTHERM_00581710"/>
<dbReference type="GeneID" id="7836256"/>
<keyword evidence="1" id="KW-1133">Transmembrane helix</keyword>
<evidence type="ECO:0000256" key="1">
    <source>
        <dbReference type="SAM" id="Phobius"/>
    </source>
</evidence>
<dbReference type="Proteomes" id="UP000009168">
    <property type="component" value="Unassembled WGS sequence"/>
</dbReference>
<dbReference type="OrthoDB" id="302623at2759"/>
<organism evidence="2 3">
    <name type="scientific">Tetrahymena thermophila (strain SB210)</name>
    <dbReference type="NCBI Taxonomy" id="312017"/>
    <lineage>
        <taxon>Eukaryota</taxon>
        <taxon>Sar</taxon>
        <taxon>Alveolata</taxon>
        <taxon>Ciliophora</taxon>
        <taxon>Intramacronucleata</taxon>
        <taxon>Oligohymenophorea</taxon>
        <taxon>Hymenostomatida</taxon>
        <taxon>Tetrahymenina</taxon>
        <taxon>Tetrahymenidae</taxon>
        <taxon>Tetrahymena</taxon>
    </lineage>
</organism>
<evidence type="ECO:0000313" key="3">
    <source>
        <dbReference type="Proteomes" id="UP000009168"/>
    </source>
</evidence>
<accession>Q23QB7</accession>
<feature type="transmembrane region" description="Helical" evidence="1">
    <location>
        <begin position="27"/>
        <end position="46"/>
    </location>
</feature>
<dbReference type="HOGENOM" id="CLU_013044_1_0_1"/>
<keyword evidence="1" id="KW-0812">Transmembrane</keyword>
<gene>
    <name evidence="2" type="ORF">TTHERM_00581710</name>
</gene>
<dbReference type="InParanoid" id="Q23QB7"/>
<sequence length="770" mass="89654">MNFKSLDLFSTPFLFYTENQHLKKGTYLGSALSIIVFGLVFSYFVYLTNQYISNQIDPKFRSQSFITEELTSIDLHEDLVGFRFEYQASKSIDQLQAMQNKTYLVYYAVSSYSNKGNLNLTTLDIIECKNPRLAGYNCLDFSNLSNSTLFLSAKDNILNSLLIIVYGCYDLDEIKTVIPDNCASQEEINNIINGNSAGLRLKLYTSQYNTTSLQNQVNFRHIYIPTVTNSFIMQTLNIQKQETSVTQGYILQSKSFYSSPVQYTPQSQIFSQINVTQIEVILQMDEIVQRVSVEYPYFPEILALVNSTFALLMTLGVIGRHFAQKLMLKEFLLLYIQNMYQDVFEQILPKEKLVDVQNTQGLDTLNQIFQEQKLDEKQGLESVAIPTIKPKFKDSIEKSQTIKQQDIILSLNSKCKNNEKTQNSAKHTLESSSIEEYNFSAKEYVSQKNNFSQNKLKQCQDMNSKQILTQFKAKINQRQKYSNQKDFELLNTNNFSSQSSFQNTKNTSIFDQNNILSFDQMNTLKLQQKNNSLQEKQSLSKSQQTQFPFKLEQKNGIQYLKQTNNHQAIQKTDSQNNLSKQNFHRSSFKTFQMPQLVDYLTKKLKAIQDINKLKQVYEKIFRNSISIKSLHPKQIWLKLCGKQKIDILEQVKNTIQQQVIKSLNIFELYKDVILLKKALMVLLSKDQLAAVRLIGYQYDNCNQHDFQNNLIYDDNQKKEKNYFEKQVNILNSDKLQQKYLNKFLKRLHNQTDISELDFRIIQSINKNQLV</sequence>
<dbReference type="EMBL" id="GG662649">
    <property type="protein sequence ID" value="EAR98667.2"/>
    <property type="molecule type" value="Genomic_DNA"/>
</dbReference>
<keyword evidence="1" id="KW-0472">Membrane</keyword>
<dbReference type="AlphaFoldDB" id="Q23QB7"/>
<name>Q23QB7_TETTS</name>
<protein>
    <submittedName>
        <fullName evidence="2">AMP-binding enzyme family protein</fullName>
    </submittedName>
</protein>
<keyword evidence="3" id="KW-1185">Reference proteome</keyword>
<dbReference type="RefSeq" id="XP_001018912.2">
    <property type="nucleotide sequence ID" value="XM_001018912.2"/>
</dbReference>
<feature type="transmembrane region" description="Helical" evidence="1">
    <location>
        <begin position="297"/>
        <end position="319"/>
    </location>
</feature>
<proteinExistence type="predicted"/>